<gene>
    <name evidence="2" type="ORF">Mam01_04400</name>
</gene>
<protein>
    <submittedName>
        <fullName evidence="2">Uncharacterized protein</fullName>
    </submittedName>
</protein>
<name>A0ABQ4F636_9ACTN</name>
<dbReference type="EMBL" id="BOOB01000003">
    <property type="protein sequence ID" value="GIH30276.1"/>
    <property type="molecule type" value="Genomic_DNA"/>
</dbReference>
<sequence>MRHWGAAARDMNNKTGKKMGTDLGMSPETDVNATGPGYNRDQSPDHGCDQARSQP</sequence>
<feature type="region of interest" description="Disordered" evidence="1">
    <location>
        <begin position="1"/>
        <end position="55"/>
    </location>
</feature>
<keyword evidence="3" id="KW-1185">Reference proteome</keyword>
<evidence type="ECO:0000313" key="2">
    <source>
        <dbReference type="EMBL" id="GIH30276.1"/>
    </source>
</evidence>
<evidence type="ECO:0000313" key="3">
    <source>
        <dbReference type="Proteomes" id="UP000651728"/>
    </source>
</evidence>
<comment type="caution">
    <text evidence="2">The sequence shown here is derived from an EMBL/GenBank/DDBJ whole genome shotgun (WGS) entry which is preliminary data.</text>
</comment>
<accession>A0ABQ4F636</accession>
<dbReference type="Proteomes" id="UP000651728">
    <property type="component" value="Unassembled WGS sequence"/>
</dbReference>
<proteinExistence type="predicted"/>
<reference evidence="2 3" key="1">
    <citation type="submission" date="2021-01" db="EMBL/GenBank/DDBJ databases">
        <title>Whole genome shotgun sequence of Microbispora amethystogenes NBRC 101907.</title>
        <authorList>
            <person name="Komaki H."/>
            <person name="Tamura T."/>
        </authorList>
    </citation>
    <scope>NUCLEOTIDE SEQUENCE [LARGE SCALE GENOMIC DNA]</scope>
    <source>
        <strain evidence="2 3">NBRC 101907</strain>
    </source>
</reference>
<organism evidence="2 3">
    <name type="scientific">Microbispora amethystogenes</name>
    <dbReference type="NCBI Taxonomy" id="1427754"/>
    <lineage>
        <taxon>Bacteria</taxon>
        <taxon>Bacillati</taxon>
        <taxon>Actinomycetota</taxon>
        <taxon>Actinomycetes</taxon>
        <taxon>Streptosporangiales</taxon>
        <taxon>Streptosporangiaceae</taxon>
        <taxon>Microbispora</taxon>
    </lineage>
</organism>
<evidence type="ECO:0000256" key="1">
    <source>
        <dbReference type="SAM" id="MobiDB-lite"/>
    </source>
</evidence>